<reference evidence="3" key="1">
    <citation type="submission" date="2018-01" db="EMBL/GenBank/DDBJ databases">
        <title>Genomic characterization of Leptospira inadai serogroup Lyme isolated from captured rat in Brazil and comparative analysis with human reference strain.</title>
        <authorList>
            <person name="Moreno L.Z."/>
            <person name="Loureiro A.P."/>
            <person name="Miraglia F."/>
            <person name="Kremer F.S."/>
            <person name="Eslabao M.R."/>
            <person name="Dellagostin O.A."/>
            <person name="Lilenbaum W."/>
            <person name="Moreno A.M."/>
        </authorList>
    </citation>
    <scope>NUCLEOTIDE SEQUENCE [LARGE SCALE GENOMIC DNA]</scope>
    <source>
        <strain evidence="3">M34/99</strain>
    </source>
</reference>
<keyword evidence="1" id="KW-1133">Transmembrane helix</keyword>
<feature type="transmembrane region" description="Helical" evidence="1">
    <location>
        <begin position="202"/>
        <end position="221"/>
    </location>
</feature>
<dbReference type="RefSeq" id="WP_010418602.1">
    <property type="nucleotide sequence ID" value="NZ_MCRM02000005.1"/>
</dbReference>
<keyword evidence="1" id="KW-0472">Membrane</keyword>
<accession>A0ABX4YKK6</accession>
<dbReference type="InterPro" id="IPR046366">
    <property type="entry name" value="MPAB"/>
</dbReference>
<feature type="transmembrane region" description="Helical" evidence="1">
    <location>
        <begin position="233"/>
        <end position="253"/>
    </location>
</feature>
<protein>
    <submittedName>
        <fullName evidence="3">DUF2236 domain-containing protein</fullName>
    </submittedName>
</protein>
<feature type="domain" description="ER-bound oxygenase mpaB/mpaB'/Rubber oxygenase catalytic" evidence="2">
    <location>
        <begin position="64"/>
        <end position="230"/>
    </location>
</feature>
<evidence type="ECO:0000259" key="2">
    <source>
        <dbReference type="Pfam" id="PF09995"/>
    </source>
</evidence>
<gene>
    <name evidence="3" type="ORF">BES34_007070</name>
</gene>
<name>A0ABX4YKK6_9LEPT</name>
<evidence type="ECO:0000313" key="3">
    <source>
        <dbReference type="EMBL" id="PNV75786.1"/>
    </source>
</evidence>
<keyword evidence="1" id="KW-0812">Transmembrane</keyword>
<dbReference type="Pfam" id="PF09995">
    <property type="entry name" value="MPAB_Lcp_cat"/>
    <property type="match status" value="1"/>
</dbReference>
<evidence type="ECO:0000313" key="4">
    <source>
        <dbReference type="Proteomes" id="UP000094669"/>
    </source>
</evidence>
<dbReference type="PANTHER" id="PTHR36124">
    <property type="match status" value="1"/>
</dbReference>
<dbReference type="InterPro" id="IPR018713">
    <property type="entry name" value="MPAB/Lcp_cat_dom"/>
</dbReference>
<dbReference type="Proteomes" id="UP000094669">
    <property type="component" value="Unassembled WGS sequence"/>
</dbReference>
<dbReference type="EMBL" id="MCRM02000005">
    <property type="protein sequence ID" value="PNV75786.1"/>
    <property type="molecule type" value="Genomic_DNA"/>
</dbReference>
<sequence>MFDRLRILREIERLDPEKDAHRIAFLSGSYDFPQDVEISLALAFFRTYAIPSIAKILDETKQFENFGQKRYDDTTLILGEFLENGLDSENGRRAIRRLNQIHKQYKIKNEDFLYTLTTFIFEPSRWNARFGWRKSSQREKLANFYLWRRIGELMNIKDLPKTYEQMENFNRTFESKNFKQTPEGIRLGAATLRIALGRLPKIPGLSFFVSQVLFSLMDAPLRSTMGFPNPNFLIQWVTIAVFKLRAFILRYFWPPRRKPFFVTKRKNPTYPDGYLIESLGPF</sequence>
<proteinExistence type="predicted"/>
<evidence type="ECO:0000256" key="1">
    <source>
        <dbReference type="SAM" id="Phobius"/>
    </source>
</evidence>
<comment type="caution">
    <text evidence="3">The sequence shown here is derived from an EMBL/GenBank/DDBJ whole genome shotgun (WGS) entry which is preliminary data.</text>
</comment>
<dbReference type="PANTHER" id="PTHR36124:SF1">
    <property type="entry name" value="ER-BOUND OXYGENASE MPAB_MPAB'_RUBBER OXYGENASE CATALYTIC DOMAIN-CONTAINING PROTEIN"/>
    <property type="match status" value="1"/>
</dbReference>
<keyword evidence="4" id="KW-1185">Reference proteome</keyword>
<organism evidence="3 4">
    <name type="scientific">Leptospira inadai serovar Lyme</name>
    <dbReference type="NCBI Taxonomy" id="293084"/>
    <lineage>
        <taxon>Bacteria</taxon>
        <taxon>Pseudomonadati</taxon>
        <taxon>Spirochaetota</taxon>
        <taxon>Spirochaetia</taxon>
        <taxon>Leptospirales</taxon>
        <taxon>Leptospiraceae</taxon>
        <taxon>Leptospira</taxon>
    </lineage>
</organism>